<accession>A0A146G7G3</accession>
<keyword evidence="2" id="KW-1185">Reference proteome</keyword>
<protein>
    <submittedName>
        <fullName evidence="1">Uncharacterized protein</fullName>
    </submittedName>
</protein>
<dbReference type="STRING" id="690879.TSACC_21706"/>
<sequence length="197" mass="22034">MAADQTTICNLALAHLGKASIMSLDDRTPEAALCNRFYDQTRDEVLQSHPWNFAIKRATLSLLADAPAFGWAYQYQLPSDCLRILQLNGYQVYQADGRFDIEGGRMMTNCDTAQVRYIARVTDGTLFPPLFVEALALKLATRLAKPITGSASEVERLKTEYERITKPLAMRMDAAEGKPLVKLPWANSRFVRARFGG</sequence>
<dbReference type="Proteomes" id="UP000076023">
    <property type="component" value="Unassembled WGS sequence"/>
</dbReference>
<name>A0A146G7G3_TERSA</name>
<evidence type="ECO:0000313" key="1">
    <source>
        <dbReference type="EMBL" id="GAT33293.1"/>
    </source>
</evidence>
<gene>
    <name evidence="1" type="ORF">TSACC_21706</name>
</gene>
<comment type="caution">
    <text evidence="1">The sequence shown here is derived from an EMBL/GenBank/DDBJ whole genome shotgun (WGS) entry which is preliminary data.</text>
</comment>
<reference evidence="2" key="1">
    <citation type="journal article" date="2017" name="Genome Announc.">
        <title>Draft Genome Sequence of Terrimicrobium sacchariphilum NM-5T, a Facultative Anaerobic Soil Bacterium of the Class Spartobacteria.</title>
        <authorList>
            <person name="Qiu Y.L."/>
            <person name="Tourlousse D.M."/>
            <person name="Matsuura N."/>
            <person name="Ohashi A."/>
            <person name="Sekiguchi Y."/>
        </authorList>
    </citation>
    <scope>NUCLEOTIDE SEQUENCE [LARGE SCALE GENOMIC DNA]</scope>
    <source>
        <strain evidence="2">NM-5</strain>
    </source>
</reference>
<proteinExistence type="predicted"/>
<dbReference type="EMBL" id="BDCO01000002">
    <property type="protein sequence ID" value="GAT33293.1"/>
    <property type="molecule type" value="Genomic_DNA"/>
</dbReference>
<dbReference type="AlphaFoldDB" id="A0A146G7G3"/>
<dbReference type="InParanoid" id="A0A146G7G3"/>
<organism evidence="1 2">
    <name type="scientific">Terrimicrobium sacchariphilum</name>
    <dbReference type="NCBI Taxonomy" id="690879"/>
    <lineage>
        <taxon>Bacteria</taxon>
        <taxon>Pseudomonadati</taxon>
        <taxon>Verrucomicrobiota</taxon>
        <taxon>Terrimicrobiia</taxon>
        <taxon>Terrimicrobiales</taxon>
        <taxon>Terrimicrobiaceae</taxon>
        <taxon>Terrimicrobium</taxon>
    </lineage>
</organism>
<evidence type="ECO:0000313" key="2">
    <source>
        <dbReference type="Proteomes" id="UP000076023"/>
    </source>
</evidence>
<dbReference type="OrthoDB" id="188081at2"/>